<dbReference type="HOGENOM" id="CLU_047691_3_0_6"/>
<dbReference type="CDD" id="cd06171">
    <property type="entry name" value="Sigma70_r4"/>
    <property type="match status" value="1"/>
</dbReference>
<sequence length="179" mass="21284">MFFQSEQGLIHKAKQGNKKAWFKLVKQHESVIYHYCLRMLGNQEDAIDLMQEVFLSIYKSLDSFRFDSSFKTWIICIANRRCIEFYRKRKIELHNEEEMDSFIDVQNQNPEQQLQGSQHNQHVIAAMNTLNVEQRSVIELKFFHHYTLEQIGELQNISTNTVKSRFYAALENLKPHLEA</sequence>
<keyword evidence="2" id="KW-0805">Transcription regulation</keyword>
<evidence type="ECO:0000313" key="8">
    <source>
        <dbReference type="Proteomes" id="UP000006201"/>
    </source>
</evidence>
<accession>A4C7J3</accession>
<proteinExistence type="inferred from homology"/>
<dbReference type="Pfam" id="PF08281">
    <property type="entry name" value="Sigma70_r4_2"/>
    <property type="match status" value="1"/>
</dbReference>
<comment type="similarity">
    <text evidence="1">Belongs to the sigma-70 factor family. ECF subfamily.</text>
</comment>
<evidence type="ECO:0000259" key="5">
    <source>
        <dbReference type="Pfam" id="PF04542"/>
    </source>
</evidence>
<dbReference type="InterPro" id="IPR013249">
    <property type="entry name" value="RNA_pol_sigma70_r4_t2"/>
</dbReference>
<evidence type="ECO:0000256" key="1">
    <source>
        <dbReference type="ARBA" id="ARBA00010641"/>
    </source>
</evidence>
<dbReference type="PANTHER" id="PTHR43133:SF51">
    <property type="entry name" value="RNA POLYMERASE SIGMA FACTOR"/>
    <property type="match status" value="1"/>
</dbReference>
<dbReference type="Proteomes" id="UP000006201">
    <property type="component" value="Unassembled WGS sequence"/>
</dbReference>
<dbReference type="InterPro" id="IPR014284">
    <property type="entry name" value="RNA_pol_sigma-70_dom"/>
</dbReference>
<keyword evidence="4" id="KW-0804">Transcription</keyword>
<dbReference type="InterPro" id="IPR039425">
    <property type="entry name" value="RNA_pol_sigma-70-like"/>
</dbReference>
<dbReference type="GO" id="GO:0003677">
    <property type="term" value="F:DNA binding"/>
    <property type="evidence" value="ECO:0007669"/>
    <property type="project" value="InterPro"/>
</dbReference>
<evidence type="ECO:0000256" key="3">
    <source>
        <dbReference type="ARBA" id="ARBA00023082"/>
    </source>
</evidence>
<dbReference type="InterPro" id="IPR007627">
    <property type="entry name" value="RNA_pol_sigma70_r2"/>
</dbReference>
<feature type="domain" description="RNA polymerase sigma-70 region 2" evidence="5">
    <location>
        <begin position="24"/>
        <end position="90"/>
    </location>
</feature>
<keyword evidence="3" id="KW-0731">Sigma factor</keyword>
<dbReference type="EMBL" id="AAOH01000002">
    <property type="protein sequence ID" value="EAR29947.1"/>
    <property type="molecule type" value="Genomic_DNA"/>
</dbReference>
<organism evidence="7 8">
    <name type="scientific">Pseudoalteromonas tunicata D2</name>
    <dbReference type="NCBI Taxonomy" id="87626"/>
    <lineage>
        <taxon>Bacteria</taxon>
        <taxon>Pseudomonadati</taxon>
        <taxon>Pseudomonadota</taxon>
        <taxon>Gammaproteobacteria</taxon>
        <taxon>Alteromonadales</taxon>
        <taxon>Pseudoalteromonadaceae</taxon>
        <taxon>Pseudoalteromonas</taxon>
    </lineage>
</organism>
<dbReference type="NCBIfam" id="TIGR02937">
    <property type="entry name" value="sigma70-ECF"/>
    <property type="match status" value="1"/>
</dbReference>
<evidence type="ECO:0000256" key="2">
    <source>
        <dbReference type="ARBA" id="ARBA00023015"/>
    </source>
</evidence>
<dbReference type="Gene3D" id="1.10.10.10">
    <property type="entry name" value="Winged helix-like DNA-binding domain superfamily/Winged helix DNA-binding domain"/>
    <property type="match status" value="1"/>
</dbReference>
<dbReference type="Gene3D" id="1.10.1740.10">
    <property type="match status" value="1"/>
</dbReference>
<dbReference type="GO" id="GO:0016987">
    <property type="term" value="F:sigma factor activity"/>
    <property type="evidence" value="ECO:0007669"/>
    <property type="project" value="UniProtKB-KW"/>
</dbReference>
<dbReference type="InterPro" id="IPR013324">
    <property type="entry name" value="RNA_pol_sigma_r3/r4-like"/>
</dbReference>
<comment type="caution">
    <text evidence="7">The sequence shown here is derived from an EMBL/GenBank/DDBJ whole genome shotgun (WGS) entry which is preliminary data.</text>
</comment>
<gene>
    <name evidence="7" type="ORF">PTD2_14044</name>
</gene>
<evidence type="ECO:0000313" key="7">
    <source>
        <dbReference type="EMBL" id="EAR29947.1"/>
    </source>
</evidence>
<dbReference type="AlphaFoldDB" id="A4C7J3"/>
<dbReference type="InterPro" id="IPR013325">
    <property type="entry name" value="RNA_pol_sigma_r2"/>
</dbReference>
<keyword evidence="8" id="KW-1185">Reference proteome</keyword>
<dbReference type="SUPFAM" id="SSF88946">
    <property type="entry name" value="Sigma2 domain of RNA polymerase sigma factors"/>
    <property type="match status" value="1"/>
</dbReference>
<dbReference type="RefSeq" id="WP_009837820.1">
    <property type="nucleotide sequence ID" value="NZ_AAOH01000002.1"/>
</dbReference>
<name>A4C7J3_9GAMM</name>
<evidence type="ECO:0000256" key="4">
    <source>
        <dbReference type="ARBA" id="ARBA00023163"/>
    </source>
</evidence>
<evidence type="ECO:0000259" key="6">
    <source>
        <dbReference type="Pfam" id="PF08281"/>
    </source>
</evidence>
<dbReference type="SUPFAM" id="SSF88659">
    <property type="entry name" value="Sigma3 and sigma4 domains of RNA polymerase sigma factors"/>
    <property type="match status" value="1"/>
</dbReference>
<dbReference type="InterPro" id="IPR036388">
    <property type="entry name" value="WH-like_DNA-bd_sf"/>
</dbReference>
<reference evidence="7 8" key="1">
    <citation type="submission" date="2006-02" db="EMBL/GenBank/DDBJ databases">
        <authorList>
            <person name="Moran M.A."/>
            <person name="Kjelleberg S."/>
            <person name="Egan S."/>
            <person name="Saunders N."/>
            <person name="Thomas T."/>
            <person name="Ferriera S."/>
            <person name="Johnson J."/>
            <person name="Kravitz S."/>
            <person name="Halpern A."/>
            <person name="Remington K."/>
            <person name="Beeson K."/>
            <person name="Tran B."/>
            <person name="Rogers Y.-H."/>
            <person name="Friedman R."/>
            <person name="Venter J.C."/>
        </authorList>
    </citation>
    <scope>NUCLEOTIDE SEQUENCE [LARGE SCALE GENOMIC DNA]</scope>
    <source>
        <strain evidence="7 8">D2</strain>
    </source>
</reference>
<dbReference type="GO" id="GO:0006352">
    <property type="term" value="P:DNA-templated transcription initiation"/>
    <property type="evidence" value="ECO:0007669"/>
    <property type="project" value="InterPro"/>
</dbReference>
<protein>
    <submittedName>
        <fullName evidence="7">RNA polymerase sigma factor, sigma-70 family protein</fullName>
    </submittedName>
</protein>
<feature type="domain" description="RNA polymerase sigma factor 70 region 4 type 2" evidence="6">
    <location>
        <begin position="124"/>
        <end position="173"/>
    </location>
</feature>
<dbReference type="eggNOG" id="COG1595">
    <property type="taxonomic scope" value="Bacteria"/>
</dbReference>
<dbReference type="STRING" id="87626.PTD2_14044"/>
<dbReference type="PANTHER" id="PTHR43133">
    <property type="entry name" value="RNA POLYMERASE ECF-TYPE SIGMA FACTO"/>
    <property type="match status" value="1"/>
</dbReference>
<dbReference type="Pfam" id="PF04542">
    <property type="entry name" value="Sigma70_r2"/>
    <property type="match status" value="1"/>
</dbReference>
<dbReference type="OrthoDB" id="9784272at2"/>